<gene>
    <name evidence="7" type="ORF">HJ01_01816</name>
</gene>
<organism evidence="7 8">
    <name type="scientific">Flavobacterium frigoris (strain PS1)</name>
    <dbReference type="NCBI Taxonomy" id="1086011"/>
    <lineage>
        <taxon>Bacteria</taxon>
        <taxon>Pseudomonadati</taxon>
        <taxon>Bacteroidota</taxon>
        <taxon>Flavobacteriia</taxon>
        <taxon>Flavobacteriales</taxon>
        <taxon>Flavobacteriaceae</taxon>
        <taxon>Flavobacterium</taxon>
    </lineage>
</organism>
<evidence type="ECO:0000259" key="6">
    <source>
        <dbReference type="PROSITE" id="PS50059"/>
    </source>
</evidence>
<name>H7FR30_FLAFP</name>
<dbReference type="PROSITE" id="PS51257">
    <property type="entry name" value="PROKAR_LIPOPROTEIN"/>
    <property type="match status" value="1"/>
</dbReference>
<dbReference type="GO" id="GO:0003755">
    <property type="term" value="F:peptidyl-prolyl cis-trans isomerase activity"/>
    <property type="evidence" value="ECO:0007669"/>
    <property type="project" value="UniProtKB-UniRule"/>
</dbReference>
<accession>H7FR30</accession>
<dbReference type="Gene3D" id="3.10.50.40">
    <property type="match status" value="1"/>
</dbReference>
<evidence type="ECO:0000313" key="8">
    <source>
        <dbReference type="Proteomes" id="UP000005566"/>
    </source>
</evidence>
<proteinExistence type="inferred from homology"/>
<dbReference type="NCBIfam" id="TIGR03516">
    <property type="entry name" value="ppisom_GldI"/>
    <property type="match status" value="1"/>
</dbReference>
<feature type="domain" description="PPIase FKBP-type" evidence="6">
    <location>
        <begin position="93"/>
        <end position="180"/>
    </location>
</feature>
<dbReference type="RefSeq" id="WP_007137993.1">
    <property type="nucleotide sequence ID" value="NZ_AHKF01000017.1"/>
</dbReference>
<dbReference type="OrthoDB" id="1093155at2"/>
<dbReference type="InterPro" id="IPR019869">
    <property type="entry name" value="Motility-assoc_PPIase_GldI"/>
</dbReference>
<evidence type="ECO:0000256" key="1">
    <source>
        <dbReference type="ARBA" id="ARBA00000971"/>
    </source>
</evidence>
<evidence type="ECO:0000256" key="2">
    <source>
        <dbReference type="ARBA" id="ARBA00023110"/>
    </source>
</evidence>
<comment type="similarity">
    <text evidence="4">Belongs to the FKBP-type PPIase family.</text>
</comment>
<dbReference type="AlphaFoldDB" id="H7FR30"/>
<comment type="caution">
    <text evidence="7">The sequence shown here is derived from an EMBL/GenBank/DDBJ whole genome shotgun (WGS) entry which is preliminary data.</text>
</comment>
<dbReference type="STRING" id="1086011.HJ01_01816"/>
<keyword evidence="8" id="KW-1185">Reference proteome</keyword>
<dbReference type="Pfam" id="PF00254">
    <property type="entry name" value="FKBP_C"/>
    <property type="match status" value="1"/>
</dbReference>
<feature type="region of interest" description="Disordered" evidence="5">
    <location>
        <begin position="207"/>
        <end position="229"/>
    </location>
</feature>
<dbReference type="eggNOG" id="COG0545">
    <property type="taxonomic scope" value="Bacteria"/>
</dbReference>
<evidence type="ECO:0000256" key="5">
    <source>
        <dbReference type="SAM" id="MobiDB-lite"/>
    </source>
</evidence>
<comment type="catalytic activity">
    <reaction evidence="1 3 4">
        <text>[protein]-peptidylproline (omega=180) = [protein]-peptidylproline (omega=0)</text>
        <dbReference type="Rhea" id="RHEA:16237"/>
        <dbReference type="Rhea" id="RHEA-COMP:10747"/>
        <dbReference type="Rhea" id="RHEA-COMP:10748"/>
        <dbReference type="ChEBI" id="CHEBI:83833"/>
        <dbReference type="ChEBI" id="CHEBI:83834"/>
        <dbReference type="EC" id="5.2.1.8"/>
    </reaction>
</comment>
<dbReference type="PATRIC" id="fig|1086011.3.peg.1775"/>
<dbReference type="Proteomes" id="UP000005566">
    <property type="component" value="Unassembled WGS sequence"/>
</dbReference>
<dbReference type="InterPro" id="IPR046357">
    <property type="entry name" value="PPIase_dom_sf"/>
</dbReference>
<dbReference type="InterPro" id="IPR001179">
    <property type="entry name" value="PPIase_FKBP_dom"/>
</dbReference>
<evidence type="ECO:0000256" key="4">
    <source>
        <dbReference type="RuleBase" id="RU003915"/>
    </source>
</evidence>
<sequence length="229" mass="26285">MKFSQYIAVLFLISVLLISCKQHQEARRPISHTSGTFMKKSAERNKKLVASEESRLKAIMKNNPTVEYFASSKGYWYSYETMNELDTLTPKKGDVVFFDYEIKDIDGNIIYSQLELRPQTYYVDKQDIMIGLRDGIKLMHKNETVTFLFPSHMGFGYHGDNKKIGVNQPLLCTVTLNDFMPESVYKKQKEVKPAVVKLPLETVSKDSTPKQATAVKKQIQNIKPKDSLK</sequence>
<evidence type="ECO:0000313" key="7">
    <source>
        <dbReference type="EMBL" id="EIA09050.1"/>
    </source>
</evidence>
<dbReference type="EC" id="5.2.1.8" evidence="4"/>
<dbReference type="PROSITE" id="PS50059">
    <property type="entry name" value="FKBP_PPIASE"/>
    <property type="match status" value="1"/>
</dbReference>
<keyword evidence="2 3" id="KW-0697">Rotamase</keyword>
<dbReference type="EMBL" id="AHKF01000017">
    <property type="protein sequence ID" value="EIA09050.1"/>
    <property type="molecule type" value="Genomic_DNA"/>
</dbReference>
<protein>
    <recommendedName>
        <fullName evidence="4">Peptidyl-prolyl cis-trans isomerase</fullName>
        <ecNumber evidence="4">5.2.1.8</ecNumber>
    </recommendedName>
</protein>
<keyword evidence="3 4" id="KW-0413">Isomerase</keyword>
<reference evidence="7 8" key="1">
    <citation type="journal article" date="2014" name="Acta Crystallogr. D">
        <title>Structure-based characterization and antifreeze properties of a hyperactive ice-binding protein from the Antarctic bacterium Flavobacterium frigoris PS1.</title>
        <authorList>
            <person name="Do H."/>
            <person name="Kim S.J."/>
            <person name="Kim H.J."/>
            <person name="Lee J.H."/>
        </authorList>
    </citation>
    <scope>NUCLEOTIDE SEQUENCE [LARGE SCALE GENOMIC DNA]</scope>
    <source>
        <strain evidence="7 8">PS1</strain>
    </source>
</reference>
<dbReference type="SUPFAM" id="SSF54534">
    <property type="entry name" value="FKBP-like"/>
    <property type="match status" value="1"/>
</dbReference>
<evidence type="ECO:0000256" key="3">
    <source>
        <dbReference type="PROSITE-ProRule" id="PRU00277"/>
    </source>
</evidence>